<feature type="compositionally biased region" description="Acidic residues" evidence="2">
    <location>
        <begin position="521"/>
        <end position="550"/>
    </location>
</feature>
<keyword evidence="3" id="KW-1133">Transmembrane helix</keyword>
<feature type="transmembrane region" description="Helical" evidence="3">
    <location>
        <begin position="53"/>
        <end position="77"/>
    </location>
</feature>
<proteinExistence type="inferred from homology"/>
<dbReference type="EMBL" id="WLZY01000016">
    <property type="protein sequence ID" value="NDL61016.1"/>
    <property type="molecule type" value="Genomic_DNA"/>
</dbReference>
<feature type="compositionally biased region" description="Acidic residues" evidence="2">
    <location>
        <begin position="483"/>
        <end position="492"/>
    </location>
</feature>
<evidence type="ECO:0000256" key="3">
    <source>
        <dbReference type="SAM" id="Phobius"/>
    </source>
</evidence>
<comment type="similarity">
    <text evidence="1">Belongs to the LytR/CpsA/Psr (LCP) family.</text>
</comment>
<accession>A0A7K3MCM3</accession>
<name>A0A7K3MCM3_9ACTN</name>
<protein>
    <submittedName>
        <fullName evidence="5">LytR family transcriptional regulator</fullName>
    </submittedName>
</protein>
<sequence length="550" mass="58782">MSRAGGVRGGTRRSRLESRRQQRRQRYGRFISWTAIGALIPGSGLIAGGRRRIGTFLVVVFTLSILALLATVVLVPNRRLISYGGDRQMLLVVGSTLAIAALVWLIVALATHRVLEPDGLPPGKRLGGALVVVLVTSLIVGPLSVAANNAFTQRDLIGAIAGGDSHTTPDIANVSDPWADIPQLNLLLLGSDAGDGREGVRPDTLIVASIDTQTGDTTMISVPRNLQGFPFPDESPLVQHYPSGFRGEGDQGEWMINATYRNVPALHPDVFEGIGNPGADATKWAVEGALGIDLDYFVMVNLEGFQAIVDALGGVTLDVPRDIPVGNKEIPGTGRCTQARRYIQAGEGQHLNGADALWFARSRCGSDDYDRMARQQCVLGAIVDEVDPRTVLTKYQELASATRDIIQTDVPEDLFPALIELALEVQGGTLESLTLDREFFNSMGASAANPDYDQLHTRIGEILAPSEDDDDSPDDTTTSAGSSEDDPADDTEAGAPREHETDDASDTPASGDVPETPDNGVTEDEQSTDDDSGAEEEHDPDQPVETDEVC</sequence>
<dbReference type="PANTHER" id="PTHR33392">
    <property type="entry name" value="POLYISOPRENYL-TEICHOIC ACID--PEPTIDOGLYCAN TEICHOIC ACID TRANSFERASE TAGU"/>
    <property type="match status" value="1"/>
</dbReference>
<keyword evidence="3" id="KW-0812">Transmembrane</keyword>
<feature type="transmembrane region" description="Helical" evidence="3">
    <location>
        <begin position="127"/>
        <end position="147"/>
    </location>
</feature>
<dbReference type="NCBIfam" id="TIGR00350">
    <property type="entry name" value="lytR_cpsA_psr"/>
    <property type="match status" value="1"/>
</dbReference>
<evidence type="ECO:0000313" key="5">
    <source>
        <dbReference type="EMBL" id="NDL61016.1"/>
    </source>
</evidence>
<feature type="domain" description="Cell envelope-related transcriptional attenuator" evidence="4">
    <location>
        <begin position="201"/>
        <end position="386"/>
    </location>
</feature>
<dbReference type="InterPro" id="IPR004474">
    <property type="entry name" value="LytR_CpsA_psr"/>
</dbReference>
<feature type="region of interest" description="Disordered" evidence="2">
    <location>
        <begin position="1"/>
        <end position="22"/>
    </location>
</feature>
<feature type="region of interest" description="Disordered" evidence="2">
    <location>
        <begin position="463"/>
        <end position="550"/>
    </location>
</feature>
<dbReference type="Proteomes" id="UP000460435">
    <property type="component" value="Unassembled WGS sequence"/>
</dbReference>
<dbReference type="RefSeq" id="WP_162453732.1">
    <property type="nucleotide sequence ID" value="NZ_WLZY01000016.1"/>
</dbReference>
<comment type="caution">
    <text evidence="5">The sequence shown here is derived from an EMBL/GenBank/DDBJ whole genome shotgun (WGS) entry which is preliminary data.</text>
</comment>
<evidence type="ECO:0000259" key="4">
    <source>
        <dbReference type="Pfam" id="PF03816"/>
    </source>
</evidence>
<feature type="transmembrane region" description="Helical" evidence="3">
    <location>
        <begin position="27"/>
        <end position="47"/>
    </location>
</feature>
<keyword evidence="6" id="KW-1185">Reference proteome</keyword>
<feature type="transmembrane region" description="Helical" evidence="3">
    <location>
        <begin position="89"/>
        <end position="107"/>
    </location>
</feature>
<dbReference type="PANTHER" id="PTHR33392:SF6">
    <property type="entry name" value="POLYISOPRENYL-TEICHOIC ACID--PEPTIDOGLYCAN TEICHOIC ACID TRANSFERASE TAGU"/>
    <property type="match status" value="1"/>
</dbReference>
<dbReference type="Gene3D" id="3.40.630.190">
    <property type="entry name" value="LCP protein"/>
    <property type="match status" value="1"/>
</dbReference>
<dbReference type="AlphaFoldDB" id="A0A7K3MCM3"/>
<keyword evidence="3" id="KW-0472">Membrane</keyword>
<evidence type="ECO:0000313" key="6">
    <source>
        <dbReference type="Proteomes" id="UP000460435"/>
    </source>
</evidence>
<organism evidence="5 6">
    <name type="scientific">Phytoactinopolyspora mesophila</name>
    <dbReference type="NCBI Taxonomy" id="2650750"/>
    <lineage>
        <taxon>Bacteria</taxon>
        <taxon>Bacillati</taxon>
        <taxon>Actinomycetota</taxon>
        <taxon>Actinomycetes</taxon>
        <taxon>Jiangellales</taxon>
        <taxon>Jiangellaceae</taxon>
        <taxon>Phytoactinopolyspora</taxon>
    </lineage>
</organism>
<evidence type="ECO:0000256" key="1">
    <source>
        <dbReference type="ARBA" id="ARBA00006068"/>
    </source>
</evidence>
<reference evidence="5 6" key="1">
    <citation type="submission" date="2019-11" db="EMBL/GenBank/DDBJ databases">
        <authorList>
            <person name="Li X.-J."/>
            <person name="Feng X.-M."/>
        </authorList>
    </citation>
    <scope>NUCLEOTIDE SEQUENCE [LARGE SCALE GENOMIC DNA]</scope>
    <source>
        <strain evidence="5 6">XMNu-373</strain>
    </source>
</reference>
<evidence type="ECO:0000256" key="2">
    <source>
        <dbReference type="SAM" id="MobiDB-lite"/>
    </source>
</evidence>
<dbReference type="Pfam" id="PF03816">
    <property type="entry name" value="LytR_cpsA_psr"/>
    <property type="match status" value="1"/>
</dbReference>
<dbReference type="InterPro" id="IPR050922">
    <property type="entry name" value="LytR/CpsA/Psr_CW_biosynth"/>
</dbReference>
<gene>
    <name evidence="5" type="ORF">F7O44_28490</name>
</gene>